<reference evidence="1 2" key="1">
    <citation type="submission" date="2014-06" db="EMBL/GenBank/DDBJ databases">
        <authorList>
            <person name="Swart Estienne"/>
        </authorList>
    </citation>
    <scope>NUCLEOTIDE SEQUENCE [LARGE SCALE GENOMIC DNA]</scope>
    <source>
        <strain evidence="1 2">130c</strain>
    </source>
</reference>
<keyword evidence="2" id="KW-1185">Reference proteome</keyword>
<dbReference type="InterPro" id="IPR027417">
    <property type="entry name" value="P-loop_NTPase"/>
</dbReference>
<dbReference type="InParanoid" id="A0A078A250"/>
<organism evidence="1 2">
    <name type="scientific">Stylonychia lemnae</name>
    <name type="common">Ciliate</name>
    <dbReference type="NCBI Taxonomy" id="5949"/>
    <lineage>
        <taxon>Eukaryota</taxon>
        <taxon>Sar</taxon>
        <taxon>Alveolata</taxon>
        <taxon>Ciliophora</taxon>
        <taxon>Intramacronucleata</taxon>
        <taxon>Spirotrichea</taxon>
        <taxon>Stichotrichia</taxon>
        <taxon>Sporadotrichida</taxon>
        <taxon>Oxytrichidae</taxon>
        <taxon>Stylonychinae</taxon>
        <taxon>Stylonychia</taxon>
    </lineage>
</organism>
<gene>
    <name evidence="1" type="primary">Contig3349.g3584</name>
    <name evidence="1" type="ORF">STYLEM_3812</name>
</gene>
<dbReference type="SUPFAM" id="SSF52540">
    <property type="entry name" value="P-loop containing nucleoside triphosphate hydrolases"/>
    <property type="match status" value="1"/>
</dbReference>
<accession>A0A078A250</accession>
<protein>
    <submittedName>
        <fullName evidence="1">Uncharacterized protein</fullName>
    </submittedName>
</protein>
<name>A0A078A250_STYLE</name>
<evidence type="ECO:0000313" key="2">
    <source>
        <dbReference type="Proteomes" id="UP000039865"/>
    </source>
</evidence>
<dbReference type="Proteomes" id="UP000039865">
    <property type="component" value="Unassembled WGS sequence"/>
</dbReference>
<dbReference type="AlphaFoldDB" id="A0A078A250"/>
<dbReference type="EMBL" id="CCKQ01003694">
    <property type="protein sequence ID" value="CDW74829.1"/>
    <property type="molecule type" value="Genomic_DNA"/>
</dbReference>
<proteinExistence type="predicted"/>
<sequence>MDSRLQQMLMVPLGLENKQQMNEFGQSKVNLDPQNILYLKDFTINEIQKQALQSALTSMLSIIVGPLQTGKKTMAQTIILNWIQMQTSSILCLPEYHSMLPLIKGCKQLVLIGDFQMLTIPKQPSQIISGLSLINKLVSQGVQPFYLTQCYISEQRYNYLSKIFPSYNDALTNIPQKELAQVKISSISQLEDNIKQMLIINESKAAIKIAICFQSLNRFVDLNIFNFQTVIYGHLNKFIGQTYDMMIFNIDEYISYNYELDLITIYLVLSSFKYGLIIASEDLQQAKLKSIAWAQFINIVEEINA</sequence>
<dbReference type="Gene3D" id="3.40.50.300">
    <property type="entry name" value="P-loop containing nucleotide triphosphate hydrolases"/>
    <property type="match status" value="1"/>
</dbReference>
<evidence type="ECO:0000313" key="1">
    <source>
        <dbReference type="EMBL" id="CDW74829.1"/>
    </source>
</evidence>